<proteinExistence type="predicted"/>
<comment type="caution">
    <text evidence="2">The sequence shown here is derived from an EMBL/GenBank/DDBJ whole genome shotgun (WGS) entry which is preliminary data.</text>
</comment>
<reference evidence="2" key="1">
    <citation type="journal article" date="2023" name="Nat. Commun.">
        <title>Diploid and tetraploid genomes of Acorus and the evolution of monocots.</title>
        <authorList>
            <person name="Ma L."/>
            <person name="Liu K.W."/>
            <person name="Li Z."/>
            <person name="Hsiao Y.Y."/>
            <person name="Qi Y."/>
            <person name="Fu T."/>
            <person name="Tang G.D."/>
            <person name="Zhang D."/>
            <person name="Sun W.H."/>
            <person name="Liu D.K."/>
            <person name="Li Y."/>
            <person name="Chen G.Z."/>
            <person name="Liu X.D."/>
            <person name="Liao X.Y."/>
            <person name="Jiang Y.T."/>
            <person name="Yu X."/>
            <person name="Hao Y."/>
            <person name="Huang J."/>
            <person name="Zhao X.W."/>
            <person name="Ke S."/>
            <person name="Chen Y.Y."/>
            <person name="Wu W.L."/>
            <person name="Hsu J.L."/>
            <person name="Lin Y.F."/>
            <person name="Huang M.D."/>
            <person name="Li C.Y."/>
            <person name="Huang L."/>
            <person name="Wang Z.W."/>
            <person name="Zhao X."/>
            <person name="Zhong W.Y."/>
            <person name="Peng D.H."/>
            <person name="Ahmad S."/>
            <person name="Lan S."/>
            <person name="Zhang J.S."/>
            <person name="Tsai W.C."/>
            <person name="Van de Peer Y."/>
            <person name="Liu Z.J."/>
        </authorList>
    </citation>
    <scope>NUCLEOTIDE SEQUENCE</scope>
    <source>
        <strain evidence="2">SCP</strain>
    </source>
</reference>
<gene>
    <name evidence="2" type="ORF">QJS04_geneDACA009806</name>
</gene>
<evidence type="ECO:0000256" key="1">
    <source>
        <dbReference type="SAM" id="MobiDB-lite"/>
    </source>
</evidence>
<feature type="region of interest" description="Disordered" evidence="1">
    <location>
        <begin position="1"/>
        <end position="22"/>
    </location>
</feature>
<feature type="compositionally biased region" description="Low complexity" evidence="1">
    <location>
        <begin position="1"/>
        <end position="11"/>
    </location>
</feature>
<accession>A0AAV9B8Z8</accession>
<dbReference type="EMBL" id="JAUJYN010000004">
    <property type="protein sequence ID" value="KAK1272830.1"/>
    <property type="molecule type" value="Genomic_DNA"/>
</dbReference>
<evidence type="ECO:0000313" key="2">
    <source>
        <dbReference type="EMBL" id="KAK1272830.1"/>
    </source>
</evidence>
<keyword evidence="3" id="KW-1185">Reference proteome</keyword>
<protein>
    <submittedName>
        <fullName evidence="2">Inosine-5'-monophosphate dehydrogenase</fullName>
    </submittedName>
</protein>
<dbReference type="Proteomes" id="UP001179952">
    <property type="component" value="Unassembled WGS sequence"/>
</dbReference>
<sequence>MTMSLTTSPSSTSPPSPPPTSLGLLLHHDQMVVVIIDRSSGGGRAMRGVVEWTSPKPAIDDGFSADRLFNQGFSYTYDDVIFLPPLHRLPHRQRI</sequence>
<dbReference type="AlphaFoldDB" id="A0AAV9B8Z8"/>
<reference evidence="2" key="2">
    <citation type="submission" date="2023-06" db="EMBL/GenBank/DDBJ databases">
        <authorList>
            <person name="Ma L."/>
            <person name="Liu K.-W."/>
            <person name="Li Z."/>
            <person name="Hsiao Y.-Y."/>
            <person name="Qi Y."/>
            <person name="Fu T."/>
            <person name="Tang G."/>
            <person name="Zhang D."/>
            <person name="Sun W.-H."/>
            <person name="Liu D.-K."/>
            <person name="Li Y."/>
            <person name="Chen G.-Z."/>
            <person name="Liu X.-D."/>
            <person name="Liao X.-Y."/>
            <person name="Jiang Y.-T."/>
            <person name="Yu X."/>
            <person name="Hao Y."/>
            <person name="Huang J."/>
            <person name="Zhao X.-W."/>
            <person name="Ke S."/>
            <person name="Chen Y.-Y."/>
            <person name="Wu W.-L."/>
            <person name="Hsu J.-L."/>
            <person name="Lin Y.-F."/>
            <person name="Huang M.-D."/>
            <person name="Li C.-Y."/>
            <person name="Huang L."/>
            <person name="Wang Z.-W."/>
            <person name="Zhao X."/>
            <person name="Zhong W.-Y."/>
            <person name="Peng D.-H."/>
            <person name="Ahmad S."/>
            <person name="Lan S."/>
            <person name="Zhang J.-S."/>
            <person name="Tsai W.-C."/>
            <person name="Van De Peer Y."/>
            <person name="Liu Z.-J."/>
        </authorList>
    </citation>
    <scope>NUCLEOTIDE SEQUENCE</scope>
    <source>
        <strain evidence="2">SCP</strain>
        <tissue evidence="2">Leaves</tissue>
    </source>
</reference>
<name>A0AAV9B8Z8_ACOGR</name>
<evidence type="ECO:0000313" key="3">
    <source>
        <dbReference type="Proteomes" id="UP001179952"/>
    </source>
</evidence>
<organism evidence="2 3">
    <name type="scientific">Acorus gramineus</name>
    <name type="common">Dwarf sweet flag</name>
    <dbReference type="NCBI Taxonomy" id="55184"/>
    <lineage>
        <taxon>Eukaryota</taxon>
        <taxon>Viridiplantae</taxon>
        <taxon>Streptophyta</taxon>
        <taxon>Embryophyta</taxon>
        <taxon>Tracheophyta</taxon>
        <taxon>Spermatophyta</taxon>
        <taxon>Magnoliopsida</taxon>
        <taxon>Liliopsida</taxon>
        <taxon>Acoraceae</taxon>
        <taxon>Acorus</taxon>
    </lineage>
</organism>